<dbReference type="PROSITE" id="PS51318">
    <property type="entry name" value="TAT"/>
    <property type="match status" value="1"/>
</dbReference>
<keyword evidence="2" id="KW-0732">Signal</keyword>
<keyword evidence="5" id="KW-1185">Reference proteome</keyword>
<feature type="chain" id="PRO_5038727281" evidence="2">
    <location>
        <begin position="27"/>
        <end position="431"/>
    </location>
</feature>
<evidence type="ECO:0000256" key="2">
    <source>
        <dbReference type="SAM" id="SignalP"/>
    </source>
</evidence>
<dbReference type="EMBL" id="FNDN01000001">
    <property type="protein sequence ID" value="SDH20109.1"/>
    <property type="molecule type" value="Genomic_DNA"/>
</dbReference>
<dbReference type="NCBIfam" id="NF006169">
    <property type="entry name" value="PRK08310.1"/>
    <property type="match status" value="1"/>
</dbReference>
<dbReference type="PANTHER" id="PTHR46310:SF7">
    <property type="entry name" value="AMIDASE 1"/>
    <property type="match status" value="1"/>
</dbReference>
<dbReference type="GO" id="GO:0016740">
    <property type="term" value="F:transferase activity"/>
    <property type="evidence" value="ECO:0007669"/>
    <property type="project" value="UniProtKB-KW"/>
</dbReference>
<feature type="compositionally biased region" description="Low complexity" evidence="1">
    <location>
        <begin position="150"/>
        <end position="159"/>
    </location>
</feature>
<evidence type="ECO:0000256" key="1">
    <source>
        <dbReference type="SAM" id="MobiDB-lite"/>
    </source>
</evidence>
<feature type="signal peptide" evidence="2">
    <location>
        <begin position="1"/>
        <end position="26"/>
    </location>
</feature>
<reference evidence="4 5" key="1">
    <citation type="submission" date="2016-10" db="EMBL/GenBank/DDBJ databases">
        <authorList>
            <person name="de Groot N.N."/>
        </authorList>
    </citation>
    <scope>NUCLEOTIDE SEQUENCE [LARGE SCALE GENOMIC DNA]</scope>
    <source>
        <strain evidence="4 5">DSM 44892</strain>
    </source>
</reference>
<dbReference type="Gene3D" id="3.90.1300.10">
    <property type="entry name" value="Amidase signature (AS) domain"/>
    <property type="match status" value="1"/>
</dbReference>
<evidence type="ECO:0000259" key="3">
    <source>
        <dbReference type="Pfam" id="PF01425"/>
    </source>
</evidence>
<dbReference type="Proteomes" id="UP000183263">
    <property type="component" value="Unassembled WGS sequence"/>
</dbReference>
<evidence type="ECO:0000313" key="4">
    <source>
        <dbReference type="EMBL" id="SDH20109.1"/>
    </source>
</evidence>
<dbReference type="InterPro" id="IPR020556">
    <property type="entry name" value="Amidase_CS"/>
</dbReference>
<dbReference type="AlphaFoldDB" id="A0A1G8AGU7"/>
<protein>
    <submittedName>
        <fullName evidence="4">Asp-tRNAAsn/Glu-tRNAGln amidotransferase A subunit</fullName>
    </submittedName>
</protein>
<name>A0A1G8AGU7_9NOCA</name>
<feature type="region of interest" description="Disordered" evidence="1">
    <location>
        <begin position="138"/>
        <end position="159"/>
    </location>
</feature>
<dbReference type="Pfam" id="PF01425">
    <property type="entry name" value="Amidase"/>
    <property type="match status" value="1"/>
</dbReference>
<gene>
    <name evidence="4" type="ORF">SAMN05444695_101420</name>
</gene>
<sequence>MHHMTRRRFLATTGIAAIGAIGLASCADDADTTEAADATGGAGEGFDPTIWREKGDPLVAPTGSGPLDGDSVAVKDLFDVEGHRVGAGNEEWLAQASPATTSAPAVAALLAAGASVAGISRTDEFAYSLAGTNAHYGTPPNPAAPDRIPGGSSSGSASAVASGEATIGLGTDTGGSIRVPSSYQGLYGIRTTHGAVSTEGLLPLAPSFDTVGAMTRSADELESVVAVLLPEDAAPAPTRAVYADQLLDVADPDVATAMRDAVASWSVPGLPIEKIDFDTADLARWVQAFQIRQGYEAWQAHGEWIEGHWESLNPDVQARFETASTRTPDDLAEADAVLAEARERIDGALGEDSVLVLPSSSSVAPPTDSAALGGDVIEDIRARTFQLTCLAGITGRPAVSVPLPTDGAPMGLCLVGARGSDRALASLRPLG</sequence>
<dbReference type="InterPro" id="IPR006311">
    <property type="entry name" value="TAT_signal"/>
</dbReference>
<dbReference type="PROSITE" id="PS00571">
    <property type="entry name" value="AMIDASES"/>
    <property type="match status" value="1"/>
</dbReference>
<dbReference type="InterPro" id="IPR036928">
    <property type="entry name" value="AS_sf"/>
</dbReference>
<feature type="region of interest" description="Disordered" evidence="1">
    <location>
        <begin position="34"/>
        <end position="67"/>
    </location>
</feature>
<keyword evidence="4" id="KW-0808">Transferase</keyword>
<accession>A0A1G8AGU7</accession>
<dbReference type="PANTHER" id="PTHR46310">
    <property type="entry name" value="AMIDASE 1"/>
    <property type="match status" value="1"/>
</dbReference>
<dbReference type="SUPFAM" id="SSF75304">
    <property type="entry name" value="Amidase signature (AS) enzymes"/>
    <property type="match status" value="1"/>
</dbReference>
<proteinExistence type="predicted"/>
<feature type="domain" description="Amidase" evidence="3">
    <location>
        <begin position="64"/>
        <end position="424"/>
    </location>
</feature>
<organism evidence="4 5">
    <name type="scientific">Rhodococcus triatomae</name>
    <dbReference type="NCBI Taxonomy" id="300028"/>
    <lineage>
        <taxon>Bacteria</taxon>
        <taxon>Bacillati</taxon>
        <taxon>Actinomycetota</taxon>
        <taxon>Actinomycetes</taxon>
        <taxon>Mycobacteriales</taxon>
        <taxon>Nocardiaceae</taxon>
        <taxon>Rhodococcus</taxon>
    </lineage>
</organism>
<dbReference type="InterPro" id="IPR023631">
    <property type="entry name" value="Amidase_dom"/>
</dbReference>
<dbReference type="PROSITE" id="PS51257">
    <property type="entry name" value="PROKAR_LIPOPROTEIN"/>
    <property type="match status" value="1"/>
</dbReference>
<evidence type="ECO:0000313" key="5">
    <source>
        <dbReference type="Proteomes" id="UP000183263"/>
    </source>
</evidence>